<dbReference type="RefSeq" id="WP_152080534.1">
    <property type="nucleotide sequence ID" value="NZ_AP021853.1"/>
</dbReference>
<reference evidence="13 14" key="1">
    <citation type="submission" date="2019-09" db="EMBL/GenBank/DDBJ databases">
        <title>Complete genome sequence of Sporolactobacillus terrae 70-3.</title>
        <authorList>
            <person name="Tanaka N."/>
            <person name="Shiwa Y."/>
            <person name="Fujita N."/>
            <person name="Tanasupawat S."/>
        </authorList>
    </citation>
    <scope>NUCLEOTIDE SEQUENCE [LARGE SCALE GENOMIC DNA]</scope>
    <source>
        <strain evidence="13 14">70-3</strain>
    </source>
</reference>
<evidence type="ECO:0000256" key="7">
    <source>
        <dbReference type="ARBA" id="ARBA00023224"/>
    </source>
</evidence>
<dbReference type="PANTHER" id="PTHR32089">
    <property type="entry name" value="METHYL-ACCEPTING CHEMOTAXIS PROTEIN MCPB"/>
    <property type="match status" value="1"/>
</dbReference>
<dbReference type="InterPro" id="IPR033479">
    <property type="entry name" value="dCache_1"/>
</dbReference>
<gene>
    <name evidence="13" type="ORF">St703_18520</name>
</gene>
<dbReference type="Gene3D" id="1.10.287.950">
    <property type="entry name" value="Methyl-accepting chemotaxis protein"/>
    <property type="match status" value="1"/>
</dbReference>
<dbReference type="CDD" id="cd12912">
    <property type="entry name" value="PDC2_MCP_like"/>
    <property type="match status" value="1"/>
</dbReference>
<proteinExistence type="inferred from homology"/>
<feature type="transmembrane region" description="Helical" evidence="10">
    <location>
        <begin position="12"/>
        <end position="36"/>
    </location>
</feature>
<dbReference type="InterPro" id="IPR003660">
    <property type="entry name" value="HAMP_dom"/>
</dbReference>
<dbReference type="SUPFAM" id="SSF58104">
    <property type="entry name" value="Methyl-accepting chemotaxis protein (MCP) signaling domain"/>
    <property type="match status" value="1"/>
</dbReference>
<sequence length="658" mass="72305">MNIKKIVPTFSLRNILILLIILIVVIPNIFIFFIIYKDVSGALHNSLDDNAANSVRLLNKNITEFINQKSFTVDKLSHQLSGDFSKKTQYQDLLNNVNESDQTSAALTYGNNAGQYVHSPATKLTKDIRKEKWYKLAMAHPGKVVITSPFVSTLTNKVTILLAKTTSDKRGVISMDVNLDSLNKMARQVVVGDHGYAFLLDQDGEWIYNPKANTGTLASSQIINHTSKSSEGVFDSKLSGTNDRVFYMKNALTGWKIGGVMKVSEINKTIKPLIYKLSLLICLFLVVIITLSILFIIFKIIRPLDKFVYLFSKISSGDLTHKAGEEIKVNKEYSNLTTNMNHMIDFLRTMIESINQKSEILAASSEELTASTEENKASSDEIAHSINQIAIGSESQSKNVSDTSKHAEKINEEIKIITNKTSLLGNTTDRAAGTVNTGTKSLEKVTEQMKLIKSKSGIAAASLNELTNHVKEIETMNSLINEIAEQTNLLSLNAAIEAARAGEDGKGFAVVADEIRKLAQQSQKSSQQITEVVTNVQEKMAHAVESMNGGIEEVGKGIHVVNEADHSFESIQQAVETVDKEVNNVTESVHSIFKETESSVASFETITKLAEKALNNSDNVAAAAEEQSAAMEEVAQNATALSKIADELHQLVDTFKTR</sequence>
<evidence type="ECO:0000259" key="11">
    <source>
        <dbReference type="PROSITE" id="PS50111"/>
    </source>
</evidence>
<evidence type="ECO:0000256" key="8">
    <source>
        <dbReference type="ARBA" id="ARBA00029447"/>
    </source>
</evidence>
<evidence type="ECO:0000256" key="6">
    <source>
        <dbReference type="ARBA" id="ARBA00023136"/>
    </source>
</evidence>
<keyword evidence="7 9" id="KW-0807">Transducer</keyword>
<feature type="domain" description="HAMP" evidence="12">
    <location>
        <begin position="298"/>
        <end position="352"/>
    </location>
</feature>
<dbReference type="GO" id="GO:0005886">
    <property type="term" value="C:plasma membrane"/>
    <property type="evidence" value="ECO:0007669"/>
    <property type="project" value="UniProtKB-SubCell"/>
</dbReference>
<dbReference type="Proteomes" id="UP000326951">
    <property type="component" value="Chromosome"/>
</dbReference>
<evidence type="ECO:0000256" key="5">
    <source>
        <dbReference type="ARBA" id="ARBA00022989"/>
    </source>
</evidence>
<evidence type="ECO:0000313" key="14">
    <source>
        <dbReference type="Proteomes" id="UP000326951"/>
    </source>
</evidence>
<dbReference type="PROSITE" id="PS50111">
    <property type="entry name" value="CHEMOTAXIS_TRANSDUC_2"/>
    <property type="match status" value="1"/>
</dbReference>
<dbReference type="AlphaFoldDB" id="A0A5K7WXP1"/>
<comment type="similarity">
    <text evidence="8">Belongs to the methyl-accepting chemotaxis (MCP) protein family.</text>
</comment>
<dbReference type="Gene3D" id="3.30.450.20">
    <property type="entry name" value="PAS domain"/>
    <property type="match status" value="2"/>
</dbReference>
<dbReference type="GO" id="GO:0006935">
    <property type="term" value="P:chemotaxis"/>
    <property type="evidence" value="ECO:0007669"/>
    <property type="project" value="UniProtKB-KW"/>
</dbReference>
<evidence type="ECO:0000256" key="1">
    <source>
        <dbReference type="ARBA" id="ARBA00004651"/>
    </source>
</evidence>
<comment type="subcellular location">
    <subcellularLocation>
        <location evidence="1">Cell membrane</location>
        <topology evidence="1">Multi-pass membrane protein</topology>
    </subcellularLocation>
</comment>
<accession>A0A5K7WXP1</accession>
<dbReference type="SMART" id="SM00283">
    <property type="entry name" value="MA"/>
    <property type="match status" value="1"/>
</dbReference>
<evidence type="ECO:0000256" key="2">
    <source>
        <dbReference type="ARBA" id="ARBA00022475"/>
    </source>
</evidence>
<dbReference type="Pfam" id="PF02743">
    <property type="entry name" value="dCache_1"/>
    <property type="match status" value="1"/>
</dbReference>
<keyword evidence="2" id="KW-1003">Cell membrane</keyword>
<dbReference type="EMBL" id="AP021853">
    <property type="protein sequence ID" value="BBN99147.1"/>
    <property type="molecule type" value="Genomic_DNA"/>
</dbReference>
<organism evidence="13 14">
    <name type="scientific">Sporolactobacillus terrae</name>
    <dbReference type="NCBI Taxonomy" id="269673"/>
    <lineage>
        <taxon>Bacteria</taxon>
        <taxon>Bacillati</taxon>
        <taxon>Bacillota</taxon>
        <taxon>Bacilli</taxon>
        <taxon>Bacillales</taxon>
        <taxon>Sporolactobacillaceae</taxon>
        <taxon>Sporolactobacillus</taxon>
    </lineage>
</organism>
<keyword evidence="3" id="KW-0145">Chemotaxis</keyword>
<keyword evidence="4 10" id="KW-0812">Transmembrane</keyword>
<dbReference type="PANTHER" id="PTHR32089:SF112">
    <property type="entry name" value="LYSOZYME-LIKE PROTEIN-RELATED"/>
    <property type="match status" value="1"/>
</dbReference>
<dbReference type="PROSITE" id="PS50885">
    <property type="entry name" value="HAMP"/>
    <property type="match status" value="1"/>
</dbReference>
<evidence type="ECO:0000256" key="3">
    <source>
        <dbReference type="ARBA" id="ARBA00022500"/>
    </source>
</evidence>
<evidence type="ECO:0000259" key="12">
    <source>
        <dbReference type="PROSITE" id="PS50885"/>
    </source>
</evidence>
<dbReference type="Pfam" id="PF00015">
    <property type="entry name" value="MCPsignal"/>
    <property type="match status" value="1"/>
</dbReference>
<evidence type="ECO:0000313" key="13">
    <source>
        <dbReference type="EMBL" id="BBN99147.1"/>
    </source>
</evidence>
<feature type="transmembrane region" description="Helical" evidence="10">
    <location>
        <begin position="273"/>
        <end position="298"/>
    </location>
</feature>
<keyword evidence="6 10" id="KW-0472">Membrane</keyword>
<evidence type="ECO:0000256" key="9">
    <source>
        <dbReference type="PROSITE-ProRule" id="PRU00284"/>
    </source>
</evidence>
<dbReference type="CDD" id="cd18773">
    <property type="entry name" value="PDC1_HK_sensor"/>
    <property type="match status" value="1"/>
</dbReference>
<name>A0A5K7WXP1_9BACL</name>
<dbReference type="GO" id="GO:0007165">
    <property type="term" value="P:signal transduction"/>
    <property type="evidence" value="ECO:0007669"/>
    <property type="project" value="UniProtKB-KW"/>
</dbReference>
<evidence type="ECO:0000256" key="10">
    <source>
        <dbReference type="SAM" id="Phobius"/>
    </source>
</evidence>
<dbReference type="InterPro" id="IPR004089">
    <property type="entry name" value="MCPsignal_dom"/>
</dbReference>
<keyword evidence="5 10" id="KW-1133">Transmembrane helix</keyword>
<feature type="domain" description="Methyl-accepting transducer" evidence="11">
    <location>
        <begin position="371"/>
        <end position="642"/>
    </location>
</feature>
<protein>
    <submittedName>
        <fullName evidence="13">Methyl-accepting chemotaxis protein</fullName>
    </submittedName>
</protein>
<evidence type="ECO:0000256" key="4">
    <source>
        <dbReference type="ARBA" id="ARBA00022692"/>
    </source>
</evidence>